<protein>
    <recommendedName>
        <fullName evidence="6">C2H2-type domain-containing protein</fullName>
    </recommendedName>
</protein>
<dbReference type="InterPro" id="IPR013087">
    <property type="entry name" value="Znf_C2H2_type"/>
</dbReference>
<dbReference type="GO" id="GO:0008270">
    <property type="term" value="F:zinc ion binding"/>
    <property type="evidence" value="ECO:0007669"/>
    <property type="project" value="UniProtKB-KW"/>
</dbReference>
<dbReference type="EMBL" id="QKKF02019844">
    <property type="protein sequence ID" value="RZF39468.1"/>
    <property type="molecule type" value="Genomic_DNA"/>
</dbReference>
<feature type="domain" description="C2H2-type" evidence="6">
    <location>
        <begin position="72"/>
        <end position="95"/>
    </location>
</feature>
<dbReference type="SMART" id="SM00355">
    <property type="entry name" value="ZnF_C2H2"/>
    <property type="match status" value="4"/>
</dbReference>
<dbReference type="GO" id="GO:0000977">
    <property type="term" value="F:RNA polymerase II transcription regulatory region sequence-specific DNA binding"/>
    <property type="evidence" value="ECO:0007669"/>
    <property type="project" value="TreeGrafter"/>
</dbReference>
<dbReference type="PANTHER" id="PTHR24409">
    <property type="entry name" value="ZINC FINGER PROTEIN 142"/>
    <property type="match status" value="1"/>
</dbReference>
<dbReference type="OrthoDB" id="10004641at2759"/>
<keyword evidence="2" id="KW-0677">Repeat</keyword>
<dbReference type="GO" id="GO:0000981">
    <property type="term" value="F:DNA-binding transcription factor activity, RNA polymerase II-specific"/>
    <property type="evidence" value="ECO:0007669"/>
    <property type="project" value="TreeGrafter"/>
</dbReference>
<evidence type="ECO:0000256" key="5">
    <source>
        <dbReference type="PROSITE-ProRule" id="PRU00042"/>
    </source>
</evidence>
<sequence>MVHIDGHKLLGHSPENLGGGLFFGVSKMAADAPANQFTRENKWLCTNCGNLYKSKPSLKFHQKVHCGKNPKYACQYCDRKFFQSSNYKTHVMSQHRDCIAGTLLAADGSLVGERNANHLAYSPSASTIDLLEHSDNHCGICSKYFKSKYNIKKHIKHVHMKVSHDIFECPVCRKSIARKDNWKKHLLVVHKLKI</sequence>
<evidence type="ECO:0000256" key="1">
    <source>
        <dbReference type="ARBA" id="ARBA00022723"/>
    </source>
</evidence>
<keyword evidence="1" id="KW-0479">Metal-binding</keyword>
<dbReference type="SUPFAM" id="SSF57667">
    <property type="entry name" value="beta-beta-alpha zinc fingers"/>
    <property type="match status" value="2"/>
</dbReference>
<evidence type="ECO:0000313" key="8">
    <source>
        <dbReference type="Proteomes" id="UP000291343"/>
    </source>
</evidence>
<dbReference type="Pfam" id="PF00096">
    <property type="entry name" value="zf-C2H2"/>
    <property type="match status" value="2"/>
</dbReference>
<dbReference type="PROSITE" id="PS50157">
    <property type="entry name" value="ZINC_FINGER_C2H2_2"/>
    <property type="match status" value="4"/>
</dbReference>
<dbReference type="STRING" id="195883.A0A482X1R4"/>
<dbReference type="PANTHER" id="PTHR24409:SF295">
    <property type="entry name" value="AZ2-RELATED"/>
    <property type="match status" value="1"/>
</dbReference>
<feature type="domain" description="C2H2-type" evidence="6">
    <location>
        <begin position="167"/>
        <end position="190"/>
    </location>
</feature>
<dbReference type="Gene3D" id="3.30.160.60">
    <property type="entry name" value="Classic Zinc Finger"/>
    <property type="match status" value="2"/>
</dbReference>
<dbReference type="Proteomes" id="UP000291343">
    <property type="component" value="Unassembled WGS sequence"/>
</dbReference>
<evidence type="ECO:0000256" key="4">
    <source>
        <dbReference type="ARBA" id="ARBA00022833"/>
    </source>
</evidence>
<keyword evidence="4" id="KW-0862">Zinc</keyword>
<keyword evidence="8" id="KW-1185">Reference proteome</keyword>
<evidence type="ECO:0000313" key="7">
    <source>
        <dbReference type="EMBL" id="RZF39468.1"/>
    </source>
</evidence>
<dbReference type="InParanoid" id="A0A482X1R4"/>
<feature type="domain" description="C2H2-type" evidence="6">
    <location>
        <begin position="43"/>
        <end position="70"/>
    </location>
</feature>
<evidence type="ECO:0000259" key="6">
    <source>
        <dbReference type="PROSITE" id="PS50157"/>
    </source>
</evidence>
<name>A0A482X1R4_LAOST</name>
<comment type="caution">
    <text evidence="7">The sequence shown here is derived from an EMBL/GenBank/DDBJ whole genome shotgun (WGS) entry which is preliminary data.</text>
</comment>
<keyword evidence="3 5" id="KW-0863">Zinc-finger</keyword>
<feature type="domain" description="C2H2-type" evidence="6">
    <location>
        <begin position="136"/>
        <end position="159"/>
    </location>
</feature>
<proteinExistence type="predicted"/>
<evidence type="ECO:0000256" key="2">
    <source>
        <dbReference type="ARBA" id="ARBA00022737"/>
    </source>
</evidence>
<organism evidence="7 8">
    <name type="scientific">Laodelphax striatellus</name>
    <name type="common">Small brown planthopper</name>
    <name type="synonym">Delphax striatella</name>
    <dbReference type="NCBI Taxonomy" id="195883"/>
    <lineage>
        <taxon>Eukaryota</taxon>
        <taxon>Metazoa</taxon>
        <taxon>Ecdysozoa</taxon>
        <taxon>Arthropoda</taxon>
        <taxon>Hexapoda</taxon>
        <taxon>Insecta</taxon>
        <taxon>Pterygota</taxon>
        <taxon>Neoptera</taxon>
        <taxon>Paraneoptera</taxon>
        <taxon>Hemiptera</taxon>
        <taxon>Auchenorrhyncha</taxon>
        <taxon>Fulgoroidea</taxon>
        <taxon>Delphacidae</taxon>
        <taxon>Criomorphinae</taxon>
        <taxon>Laodelphax</taxon>
    </lineage>
</organism>
<reference evidence="7 8" key="1">
    <citation type="journal article" date="2017" name="Gigascience">
        <title>Genome sequence of the small brown planthopper, Laodelphax striatellus.</title>
        <authorList>
            <person name="Zhu J."/>
            <person name="Jiang F."/>
            <person name="Wang X."/>
            <person name="Yang P."/>
            <person name="Bao Y."/>
            <person name="Zhao W."/>
            <person name="Wang W."/>
            <person name="Lu H."/>
            <person name="Wang Q."/>
            <person name="Cui N."/>
            <person name="Li J."/>
            <person name="Chen X."/>
            <person name="Luo L."/>
            <person name="Yu J."/>
            <person name="Kang L."/>
            <person name="Cui F."/>
        </authorList>
    </citation>
    <scope>NUCLEOTIDE SEQUENCE [LARGE SCALE GENOMIC DNA]</scope>
    <source>
        <strain evidence="7">Lst14</strain>
    </source>
</reference>
<accession>A0A482X1R4</accession>
<dbReference type="SMR" id="A0A482X1R4"/>
<gene>
    <name evidence="7" type="ORF">LSTR_LSTR000989</name>
</gene>
<evidence type="ECO:0000256" key="3">
    <source>
        <dbReference type="ARBA" id="ARBA00022771"/>
    </source>
</evidence>
<dbReference type="InterPro" id="IPR036236">
    <property type="entry name" value="Znf_C2H2_sf"/>
</dbReference>
<dbReference type="AlphaFoldDB" id="A0A482X1R4"/>
<dbReference type="PROSITE" id="PS00028">
    <property type="entry name" value="ZINC_FINGER_C2H2_1"/>
    <property type="match status" value="4"/>
</dbReference>
<dbReference type="GO" id="GO:0005634">
    <property type="term" value="C:nucleus"/>
    <property type="evidence" value="ECO:0007669"/>
    <property type="project" value="TreeGrafter"/>
</dbReference>